<protein>
    <submittedName>
        <fullName evidence="2">DNA polymerase-3 subunit epsilon</fullName>
        <ecNumber evidence="2">2.7.7.7</ecNumber>
    </submittedName>
</protein>
<evidence type="ECO:0000313" key="2">
    <source>
        <dbReference type="EMBL" id="MDR7346096.1"/>
    </source>
</evidence>
<dbReference type="InterPro" id="IPR012337">
    <property type="entry name" value="RNaseH-like_sf"/>
</dbReference>
<reference evidence="2 3" key="1">
    <citation type="submission" date="2023-07" db="EMBL/GenBank/DDBJ databases">
        <title>Sequencing the genomes of 1000 actinobacteria strains.</title>
        <authorList>
            <person name="Klenk H.-P."/>
        </authorList>
    </citation>
    <scope>NUCLEOTIDE SEQUENCE [LARGE SCALE GENOMIC DNA]</scope>
    <source>
        <strain evidence="2 3">DSM 22966</strain>
    </source>
</reference>
<keyword evidence="2" id="KW-0548">Nucleotidyltransferase</keyword>
<dbReference type="PANTHER" id="PTHR30231:SF42">
    <property type="entry name" value="EXONUCLEASE"/>
    <property type="match status" value="1"/>
</dbReference>
<keyword evidence="3" id="KW-1185">Reference proteome</keyword>
<dbReference type="Proteomes" id="UP001183794">
    <property type="component" value="Unassembled WGS sequence"/>
</dbReference>
<evidence type="ECO:0000313" key="3">
    <source>
        <dbReference type="Proteomes" id="UP001183794"/>
    </source>
</evidence>
<feature type="domain" description="Exonuclease" evidence="1">
    <location>
        <begin position="5"/>
        <end position="172"/>
    </location>
</feature>
<dbReference type="Gene3D" id="3.30.420.10">
    <property type="entry name" value="Ribonuclease H-like superfamily/Ribonuclease H"/>
    <property type="match status" value="1"/>
</dbReference>
<dbReference type="InterPro" id="IPR036397">
    <property type="entry name" value="RNaseH_sf"/>
</dbReference>
<accession>A0ABU2AYH8</accession>
<dbReference type="SUPFAM" id="SSF52113">
    <property type="entry name" value="BRCT domain"/>
    <property type="match status" value="1"/>
</dbReference>
<proteinExistence type="predicted"/>
<dbReference type="RefSeq" id="WP_310170591.1">
    <property type="nucleotide sequence ID" value="NZ_BAABHE010000002.1"/>
</dbReference>
<sequence length="363" mass="39946">MSQLSFLALDFETANPDQASVCQVGVAKVVNGAIVESDSWLVTPPTGIESFEPRFIRIHGIIPKQVRRSGISWQASLDRLLRLADGLPVVAHNISFDRTVFRRASERVGVSVPSTQWFDTLSIARRFVKAPNHRLPTVAKALDLPAFQHHQAEADAITCARIAIVLSQRHQLTSVSELWQKPTARRRSPVPARRFVRVGDLPAPNSEAHPEHPLYGHHVVITGDLHGVNRDDFIVKIAELGAQPQLNVTKKTTMLVVANQEHFPTHYDPAAGSAKEKKAHEYRLAGQQIDFVPAQQALAMLATNVEEPEDVVADVPEPVVESPALKPSEVILPTPPLIRHQCQLAHVPAASGVLGFLLRSFDQ</sequence>
<dbReference type="Gene3D" id="3.40.50.10190">
    <property type="entry name" value="BRCT domain"/>
    <property type="match status" value="1"/>
</dbReference>
<dbReference type="SUPFAM" id="SSF53098">
    <property type="entry name" value="Ribonuclease H-like"/>
    <property type="match status" value="1"/>
</dbReference>
<dbReference type="GO" id="GO:0003887">
    <property type="term" value="F:DNA-directed DNA polymerase activity"/>
    <property type="evidence" value="ECO:0007669"/>
    <property type="project" value="UniProtKB-EC"/>
</dbReference>
<dbReference type="CDD" id="cd17748">
    <property type="entry name" value="BRCT_DNA_ligase_like"/>
    <property type="match status" value="1"/>
</dbReference>
<dbReference type="SMART" id="SM00479">
    <property type="entry name" value="EXOIII"/>
    <property type="match status" value="1"/>
</dbReference>
<organism evidence="2 3">
    <name type="scientific">Enteractinococcus fodinae</name>
    <dbReference type="NCBI Taxonomy" id="684663"/>
    <lineage>
        <taxon>Bacteria</taxon>
        <taxon>Bacillati</taxon>
        <taxon>Actinomycetota</taxon>
        <taxon>Actinomycetes</taxon>
        <taxon>Micrococcales</taxon>
        <taxon>Micrococcaceae</taxon>
    </lineage>
</organism>
<dbReference type="PANTHER" id="PTHR30231">
    <property type="entry name" value="DNA POLYMERASE III SUBUNIT EPSILON"/>
    <property type="match status" value="1"/>
</dbReference>
<gene>
    <name evidence="2" type="ORF">J2S62_000353</name>
</gene>
<comment type="caution">
    <text evidence="2">The sequence shown here is derived from an EMBL/GenBank/DDBJ whole genome shotgun (WGS) entry which is preliminary data.</text>
</comment>
<dbReference type="EC" id="2.7.7.7" evidence="2"/>
<name>A0ABU2AYH8_9MICC</name>
<dbReference type="InterPro" id="IPR013520">
    <property type="entry name" value="Ribonucl_H"/>
</dbReference>
<keyword evidence="2" id="KW-0808">Transferase</keyword>
<dbReference type="InterPro" id="IPR036420">
    <property type="entry name" value="BRCT_dom_sf"/>
</dbReference>
<evidence type="ECO:0000259" key="1">
    <source>
        <dbReference type="SMART" id="SM00479"/>
    </source>
</evidence>
<dbReference type="CDD" id="cd06130">
    <property type="entry name" value="DNA_pol_III_epsilon_like"/>
    <property type="match status" value="1"/>
</dbReference>
<dbReference type="EMBL" id="JAVDYJ010000001">
    <property type="protein sequence ID" value="MDR7346096.1"/>
    <property type="molecule type" value="Genomic_DNA"/>
</dbReference>
<dbReference type="Pfam" id="PF00929">
    <property type="entry name" value="RNase_T"/>
    <property type="match status" value="1"/>
</dbReference>